<evidence type="ECO:0000256" key="1">
    <source>
        <dbReference type="SAM" id="MobiDB-lite"/>
    </source>
</evidence>
<gene>
    <name evidence="2" type="ORF">PXEA_LOCUS22128</name>
</gene>
<sequence>MTKLRKRGQVTFGHITGADLFQHSGSLTRSSKEKKQINHLISGDAADVHSHKAHVSLSFSRKQNQSQHHSHQVSQLHQLKPNEQERESSSSHSFEAISNPDDSKSPIPAPQTGGLLLPNDSGQCGPTLSGVSRSKTSIKARKTKRFGPGLVNCVSTNSHKKACMHSSVSMDVFVYAHILRHR</sequence>
<evidence type="ECO:0000313" key="2">
    <source>
        <dbReference type="EMBL" id="VEL28688.1"/>
    </source>
</evidence>
<feature type="compositionally biased region" description="Polar residues" evidence="1">
    <location>
        <begin position="120"/>
        <end position="135"/>
    </location>
</feature>
<feature type="compositionally biased region" description="Basic and acidic residues" evidence="1">
    <location>
        <begin position="80"/>
        <end position="89"/>
    </location>
</feature>
<keyword evidence="3" id="KW-1185">Reference proteome</keyword>
<proteinExistence type="predicted"/>
<protein>
    <submittedName>
        <fullName evidence="2">Uncharacterized protein</fullName>
    </submittedName>
</protein>
<feature type="region of interest" description="Disordered" evidence="1">
    <location>
        <begin position="42"/>
        <end position="137"/>
    </location>
</feature>
<accession>A0A3S5APE4</accession>
<dbReference type="EMBL" id="CAAALY010096887">
    <property type="protein sequence ID" value="VEL28688.1"/>
    <property type="molecule type" value="Genomic_DNA"/>
</dbReference>
<dbReference type="AlphaFoldDB" id="A0A3S5APE4"/>
<name>A0A3S5APE4_9PLAT</name>
<dbReference type="Proteomes" id="UP000784294">
    <property type="component" value="Unassembled WGS sequence"/>
</dbReference>
<organism evidence="2 3">
    <name type="scientific">Protopolystoma xenopodis</name>
    <dbReference type="NCBI Taxonomy" id="117903"/>
    <lineage>
        <taxon>Eukaryota</taxon>
        <taxon>Metazoa</taxon>
        <taxon>Spiralia</taxon>
        <taxon>Lophotrochozoa</taxon>
        <taxon>Platyhelminthes</taxon>
        <taxon>Monogenea</taxon>
        <taxon>Polyopisthocotylea</taxon>
        <taxon>Polystomatidea</taxon>
        <taxon>Polystomatidae</taxon>
        <taxon>Protopolystoma</taxon>
    </lineage>
</organism>
<reference evidence="2" key="1">
    <citation type="submission" date="2018-11" db="EMBL/GenBank/DDBJ databases">
        <authorList>
            <consortium name="Pathogen Informatics"/>
        </authorList>
    </citation>
    <scope>NUCLEOTIDE SEQUENCE</scope>
</reference>
<evidence type="ECO:0000313" key="3">
    <source>
        <dbReference type="Proteomes" id="UP000784294"/>
    </source>
</evidence>
<comment type="caution">
    <text evidence="2">The sequence shown here is derived from an EMBL/GenBank/DDBJ whole genome shotgun (WGS) entry which is preliminary data.</text>
</comment>
<feature type="compositionally biased region" description="Low complexity" evidence="1">
    <location>
        <begin position="60"/>
        <end position="78"/>
    </location>
</feature>